<evidence type="ECO:0000313" key="3">
    <source>
        <dbReference type="Proteomes" id="UP000037069"/>
    </source>
</evidence>
<keyword evidence="1" id="KW-0732">Signal</keyword>
<sequence>MTTKKILSTFLTIWCLAQCCLARPSSSNEDYLKAHDLCHQQHQYAVMAPAEKDSKLPASVQLLKITLYALQDITLTYAIKAKTVSEHMLKDHALKENHTNEVEEFLKKLQQFIEKYSTCNDMQELFKLVEFYSTFTSDYYEMEEEKTLSSDAQIILDVLKKYGSQDMDDEFEKSFNEFVTNFSKKFNELENHLKSEKGTDKIVQWWYRAKNLKTYDEKMEAFAEFVKFYEDN</sequence>
<dbReference type="AlphaFoldDB" id="A0A0L0C495"/>
<protein>
    <submittedName>
        <fullName evidence="2">Uncharacterized protein</fullName>
    </submittedName>
</protein>
<evidence type="ECO:0000256" key="1">
    <source>
        <dbReference type="SAM" id="SignalP"/>
    </source>
</evidence>
<accession>A0A0L0C495</accession>
<proteinExistence type="predicted"/>
<feature type="signal peptide" evidence="1">
    <location>
        <begin position="1"/>
        <end position="22"/>
    </location>
</feature>
<organism evidence="2 3">
    <name type="scientific">Lucilia cuprina</name>
    <name type="common">Green bottle fly</name>
    <name type="synonym">Australian sheep blowfly</name>
    <dbReference type="NCBI Taxonomy" id="7375"/>
    <lineage>
        <taxon>Eukaryota</taxon>
        <taxon>Metazoa</taxon>
        <taxon>Ecdysozoa</taxon>
        <taxon>Arthropoda</taxon>
        <taxon>Hexapoda</taxon>
        <taxon>Insecta</taxon>
        <taxon>Pterygota</taxon>
        <taxon>Neoptera</taxon>
        <taxon>Endopterygota</taxon>
        <taxon>Diptera</taxon>
        <taxon>Brachycera</taxon>
        <taxon>Muscomorpha</taxon>
        <taxon>Oestroidea</taxon>
        <taxon>Calliphoridae</taxon>
        <taxon>Luciliinae</taxon>
        <taxon>Lucilia</taxon>
    </lineage>
</organism>
<comment type="caution">
    <text evidence="2">The sequence shown here is derived from an EMBL/GenBank/DDBJ whole genome shotgun (WGS) entry which is preliminary data.</text>
</comment>
<evidence type="ECO:0000313" key="2">
    <source>
        <dbReference type="EMBL" id="KNC27110.1"/>
    </source>
</evidence>
<feature type="chain" id="PRO_5005535520" evidence="1">
    <location>
        <begin position="23"/>
        <end position="232"/>
    </location>
</feature>
<reference evidence="2 3" key="1">
    <citation type="journal article" date="2015" name="Nat. Commun.">
        <title>Lucilia cuprina genome unlocks parasitic fly biology to underpin future interventions.</title>
        <authorList>
            <person name="Anstead C.A."/>
            <person name="Korhonen P.K."/>
            <person name="Young N.D."/>
            <person name="Hall R.S."/>
            <person name="Jex A.R."/>
            <person name="Murali S.C."/>
            <person name="Hughes D.S."/>
            <person name="Lee S.F."/>
            <person name="Perry T."/>
            <person name="Stroehlein A.J."/>
            <person name="Ansell B.R."/>
            <person name="Breugelmans B."/>
            <person name="Hofmann A."/>
            <person name="Qu J."/>
            <person name="Dugan S."/>
            <person name="Lee S.L."/>
            <person name="Chao H."/>
            <person name="Dinh H."/>
            <person name="Han Y."/>
            <person name="Doddapaneni H.V."/>
            <person name="Worley K.C."/>
            <person name="Muzny D.M."/>
            <person name="Ioannidis P."/>
            <person name="Waterhouse R.M."/>
            <person name="Zdobnov E.M."/>
            <person name="James P.J."/>
            <person name="Bagnall N.H."/>
            <person name="Kotze A.C."/>
            <person name="Gibbs R.A."/>
            <person name="Richards S."/>
            <person name="Batterham P."/>
            <person name="Gasser R.B."/>
        </authorList>
    </citation>
    <scope>NUCLEOTIDE SEQUENCE [LARGE SCALE GENOMIC DNA]</scope>
    <source>
        <strain evidence="2 3">LS</strain>
        <tissue evidence="2">Full body</tissue>
    </source>
</reference>
<name>A0A0L0C495_LUCCU</name>
<dbReference type="Proteomes" id="UP000037069">
    <property type="component" value="Unassembled WGS sequence"/>
</dbReference>
<gene>
    <name evidence="2" type="ORF">FF38_12685</name>
</gene>
<dbReference type="OrthoDB" id="7978674at2759"/>
<dbReference type="EMBL" id="JRES01000933">
    <property type="protein sequence ID" value="KNC27110.1"/>
    <property type="molecule type" value="Genomic_DNA"/>
</dbReference>
<keyword evidence="3" id="KW-1185">Reference proteome</keyword>